<dbReference type="EMBL" id="HACG01014291">
    <property type="protein sequence ID" value="CEK61156.1"/>
    <property type="molecule type" value="Transcribed_RNA"/>
</dbReference>
<protein>
    <submittedName>
        <fullName evidence="1">Uncharacterized protein</fullName>
    </submittedName>
</protein>
<reference evidence="1" key="1">
    <citation type="submission" date="2014-12" db="EMBL/GenBank/DDBJ databases">
        <title>Insight into the proteome of Arion vulgaris.</title>
        <authorList>
            <person name="Aradska J."/>
            <person name="Bulat T."/>
            <person name="Smidak R."/>
            <person name="Sarate P."/>
            <person name="Gangsoo J."/>
            <person name="Sialana F."/>
            <person name="Bilban M."/>
            <person name="Lubec G."/>
        </authorList>
    </citation>
    <scope>NUCLEOTIDE SEQUENCE</scope>
    <source>
        <tissue evidence="1">Skin</tissue>
    </source>
</reference>
<gene>
    <name evidence="1" type="primary">ORF41470</name>
</gene>
<feature type="non-terminal residue" evidence="1">
    <location>
        <position position="1"/>
    </location>
</feature>
<sequence length="83" mass="9684">EAIRLKNLEDNRRVLASFKLLDPFKSVPKVIKKEKKFVYKPPESKQKSQHSITENHFVGRSVYGTRHQTAQFYKSVGSEVSYE</sequence>
<evidence type="ECO:0000313" key="1">
    <source>
        <dbReference type="EMBL" id="CEK61156.1"/>
    </source>
</evidence>
<accession>A0A0B6YZM9</accession>
<proteinExistence type="predicted"/>
<feature type="non-terminal residue" evidence="1">
    <location>
        <position position="83"/>
    </location>
</feature>
<organism evidence="1">
    <name type="scientific">Arion vulgaris</name>
    <dbReference type="NCBI Taxonomy" id="1028688"/>
    <lineage>
        <taxon>Eukaryota</taxon>
        <taxon>Metazoa</taxon>
        <taxon>Spiralia</taxon>
        <taxon>Lophotrochozoa</taxon>
        <taxon>Mollusca</taxon>
        <taxon>Gastropoda</taxon>
        <taxon>Heterobranchia</taxon>
        <taxon>Euthyneura</taxon>
        <taxon>Panpulmonata</taxon>
        <taxon>Eupulmonata</taxon>
        <taxon>Stylommatophora</taxon>
        <taxon>Helicina</taxon>
        <taxon>Arionoidea</taxon>
        <taxon>Arionidae</taxon>
        <taxon>Arion</taxon>
    </lineage>
</organism>
<name>A0A0B6YZM9_9EUPU</name>
<dbReference type="AlphaFoldDB" id="A0A0B6YZM9"/>